<feature type="compositionally biased region" description="Acidic residues" evidence="1">
    <location>
        <begin position="403"/>
        <end position="417"/>
    </location>
</feature>
<dbReference type="AlphaFoldDB" id="A0A8H7IQR9"/>
<evidence type="ECO:0000256" key="1">
    <source>
        <dbReference type="SAM" id="MobiDB-lite"/>
    </source>
</evidence>
<dbReference type="Proteomes" id="UP000627934">
    <property type="component" value="Unassembled WGS sequence"/>
</dbReference>
<dbReference type="EMBL" id="MDYX01000037">
    <property type="protein sequence ID" value="KAF9630001.1"/>
    <property type="molecule type" value="Genomic_DNA"/>
</dbReference>
<proteinExistence type="predicted"/>
<protein>
    <recommendedName>
        <fullName evidence="4">BTB domain-containing protein</fullName>
    </recommendedName>
</protein>
<reference evidence="2" key="2">
    <citation type="journal article" date="2018" name="DNA Res.">
        <title>Comparative genome and transcriptome analyses reveal adaptations to opportunistic infections in woody plant degrading pathogens of Botryosphaeriaceae.</title>
        <authorList>
            <person name="Yan J.Y."/>
            <person name="Zhao W.S."/>
            <person name="Chen Z."/>
            <person name="Xing Q.K."/>
            <person name="Zhang W."/>
            <person name="Chethana K.W.T."/>
            <person name="Xue M.F."/>
            <person name="Xu J.P."/>
            <person name="Phillips A.J.L."/>
            <person name="Wang Y."/>
            <person name="Liu J.H."/>
            <person name="Liu M."/>
            <person name="Zhou Y."/>
            <person name="Jayawardena R.S."/>
            <person name="Manawasinghe I.S."/>
            <person name="Huang J.B."/>
            <person name="Qiao G.H."/>
            <person name="Fu C.Y."/>
            <person name="Guo F.F."/>
            <person name="Dissanayake A.J."/>
            <person name="Peng Y.L."/>
            <person name="Hyde K.D."/>
            <person name="Li X.H."/>
        </authorList>
    </citation>
    <scope>NUCLEOTIDE SEQUENCE</scope>
    <source>
        <strain evidence="2">CSS-01s</strain>
    </source>
</reference>
<evidence type="ECO:0008006" key="4">
    <source>
        <dbReference type="Google" id="ProtNLM"/>
    </source>
</evidence>
<feature type="region of interest" description="Disordered" evidence="1">
    <location>
        <begin position="340"/>
        <end position="417"/>
    </location>
</feature>
<evidence type="ECO:0000313" key="3">
    <source>
        <dbReference type="Proteomes" id="UP000627934"/>
    </source>
</evidence>
<sequence>MSRTREPSVTYFDPNGDTRLLLKQANGSPDKKIFVVSYKTMCLVCDSWDRILNPTGYSRETRHGHTISLPHDDWKALEIILNIAHLQFDLVPRKIDFHLLLEVAVLTEKYGATKIVRPWYRKWMKHNRKLGTEPGHEEWLWITWAFGEDQKFEKLTMKLVLELEKLPDGRFGRTSEVVLDPNDPERHFPPGILESIFETREWIINYLLREVDNELCKYSDAISEGETVCQRGGHFAKACDAMVYGSLLSELHRIGMQPGNFTSIEMPVSVNEIANRLRSIKVIVPAGQYRMVGDRHDHSNCSFWESNIQATCDNILSTYPGTTVGDSHRDHMAKRKAELLGRSTDQNEIQHGQKRKRSAIFEDPVKAESSTAASDFQDQDNEEEEDESEESGRRILYTIKGEDGEDHELTEEYDEEG</sequence>
<name>A0A8H7IQR9_9PEZI</name>
<feature type="compositionally biased region" description="Acidic residues" evidence="1">
    <location>
        <begin position="377"/>
        <end position="389"/>
    </location>
</feature>
<reference evidence="2" key="1">
    <citation type="submission" date="2016-08" db="EMBL/GenBank/DDBJ databases">
        <authorList>
            <person name="Yan J."/>
        </authorList>
    </citation>
    <scope>NUCLEOTIDE SEQUENCE</scope>
    <source>
        <strain evidence="2">CSS-01s</strain>
    </source>
</reference>
<accession>A0A8H7IQR9</accession>
<gene>
    <name evidence="2" type="ORF">BFW01_g182</name>
</gene>
<organism evidence="2 3">
    <name type="scientific">Lasiodiplodia theobromae</name>
    <dbReference type="NCBI Taxonomy" id="45133"/>
    <lineage>
        <taxon>Eukaryota</taxon>
        <taxon>Fungi</taxon>
        <taxon>Dikarya</taxon>
        <taxon>Ascomycota</taxon>
        <taxon>Pezizomycotina</taxon>
        <taxon>Dothideomycetes</taxon>
        <taxon>Dothideomycetes incertae sedis</taxon>
        <taxon>Botryosphaeriales</taxon>
        <taxon>Botryosphaeriaceae</taxon>
        <taxon>Lasiodiplodia</taxon>
    </lineage>
</organism>
<evidence type="ECO:0000313" key="2">
    <source>
        <dbReference type="EMBL" id="KAF9630001.1"/>
    </source>
</evidence>
<comment type="caution">
    <text evidence="2">The sequence shown here is derived from an EMBL/GenBank/DDBJ whole genome shotgun (WGS) entry which is preliminary data.</text>
</comment>